<dbReference type="GO" id="GO:0032259">
    <property type="term" value="P:methylation"/>
    <property type="evidence" value="ECO:0007669"/>
    <property type="project" value="UniProtKB-KW"/>
</dbReference>
<keyword evidence="2" id="KW-1185">Reference proteome</keyword>
<reference evidence="2" key="1">
    <citation type="journal article" date="2006" name="PLoS Biol.">
        <title>Macronuclear genome sequence of the ciliate Tetrahymena thermophila, a model eukaryote.</title>
        <authorList>
            <person name="Eisen J.A."/>
            <person name="Coyne R.S."/>
            <person name="Wu M."/>
            <person name="Wu D."/>
            <person name="Thiagarajan M."/>
            <person name="Wortman J.R."/>
            <person name="Badger J.H."/>
            <person name="Ren Q."/>
            <person name="Amedeo P."/>
            <person name="Jones K.M."/>
            <person name="Tallon L.J."/>
            <person name="Delcher A.L."/>
            <person name="Salzberg S.L."/>
            <person name="Silva J.C."/>
            <person name="Haas B.J."/>
            <person name="Majoros W.H."/>
            <person name="Farzad M."/>
            <person name="Carlton J.M."/>
            <person name="Smith R.K. Jr."/>
            <person name="Garg J."/>
            <person name="Pearlman R.E."/>
            <person name="Karrer K.M."/>
            <person name="Sun L."/>
            <person name="Manning G."/>
            <person name="Elde N.C."/>
            <person name="Turkewitz A.P."/>
            <person name="Asai D.J."/>
            <person name="Wilkes D.E."/>
            <person name="Wang Y."/>
            <person name="Cai H."/>
            <person name="Collins K."/>
            <person name="Stewart B.A."/>
            <person name="Lee S.R."/>
            <person name="Wilamowska K."/>
            <person name="Weinberg Z."/>
            <person name="Ruzzo W.L."/>
            <person name="Wloga D."/>
            <person name="Gaertig J."/>
            <person name="Frankel J."/>
            <person name="Tsao C.-C."/>
            <person name="Gorovsky M.A."/>
            <person name="Keeling P.J."/>
            <person name="Waller R.F."/>
            <person name="Patron N.J."/>
            <person name="Cherry J.M."/>
            <person name="Stover N.A."/>
            <person name="Krieger C.J."/>
            <person name="del Toro C."/>
            <person name="Ryder H.F."/>
            <person name="Williamson S.C."/>
            <person name="Barbeau R.A."/>
            <person name="Hamilton E.P."/>
            <person name="Orias E."/>
        </authorList>
    </citation>
    <scope>NUCLEOTIDE SEQUENCE [LARGE SCALE GENOMIC DNA]</scope>
    <source>
        <strain evidence="2">SB210</strain>
    </source>
</reference>
<sequence length="324" mass="37892">MSQETLAACQSLDKFAHPKKVSPVQKSQIIEEPPLQKKIKPTEPGEDQLSLLLKWRSSYIPPQKPTNEDEYKKIICKDISSEKLEQHAGDVSALFINIKWKLSEGQSGKSIEDLKKLAISDKLINNGIIFIWSEKEILSQIVDVLEAKGFNYIENFMINQLSADKALEMQRKNQNQQSKEKKITDFFKRLTPQKNIWSDITPEQCIEQEKFPPNNYVQDIFVNSEYSFFRKSKKILLMLRKFNKDAQLELRHQRTSDIFFDIFEQNKPNDVSKKGMEFVYKMIETLLPKANYSEENKGAFKMMELYADDKSQPRKGWISVYEQE</sequence>
<name>Q22XT1_TETTS</name>
<evidence type="ECO:0000313" key="1">
    <source>
        <dbReference type="EMBL" id="EAR90090.2"/>
    </source>
</evidence>
<dbReference type="EMDB" id="EMD-38777"/>
<reference evidence="3 4" key="2">
    <citation type="submission" date="2024-01" db="PDB data bank">
        <title>Structures of Tetrahymena DNA methyltransferase MTA1c.</title>
        <authorList>
            <person name="Xu Q."/>
            <person name="Xie Y."/>
            <person name="Shi Z."/>
        </authorList>
    </citation>
    <scope>STRUCTURE BY ELECTRON MICROSCOPY (2.54 ANGSTROMS)</scope>
</reference>
<dbReference type="PDB" id="8XYL">
    <property type="method" value="EM"/>
    <property type="resolution" value="2.79 A"/>
    <property type="chains" value="B=1-324"/>
</dbReference>
<dbReference type="STRING" id="312017.Q22XT1"/>
<dbReference type="SMR" id="Q22XT1"/>
<accession>Q22XT1</accession>
<dbReference type="InParanoid" id="Q22XT1"/>
<keyword evidence="1" id="KW-0808">Transferase</keyword>
<dbReference type="PDB" id="8XYP">
    <property type="method" value="EM"/>
    <property type="resolution" value="2.54 A"/>
    <property type="chains" value="B=1-324"/>
</dbReference>
<dbReference type="EMDB" id="EMD-38781"/>
<protein>
    <submittedName>
        <fullName evidence="1">Methyltransferase MT, putative</fullName>
    </submittedName>
</protein>
<dbReference type="PDB" id="8XYQ">
    <property type="method" value="EM"/>
    <property type="resolution" value="2.80 A"/>
    <property type="chains" value="B=1-324"/>
</dbReference>
<organism evidence="1 2">
    <name type="scientific">Tetrahymena thermophila (strain SB210)</name>
    <dbReference type="NCBI Taxonomy" id="312017"/>
    <lineage>
        <taxon>Eukaryota</taxon>
        <taxon>Sar</taxon>
        <taxon>Alveolata</taxon>
        <taxon>Ciliophora</taxon>
        <taxon>Intramacronucleata</taxon>
        <taxon>Oligohymenophorea</taxon>
        <taxon>Hymenostomatida</taxon>
        <taxon>Tetrahymenina</taxon>
        <taxon>Tetrahymenidae</taxon>
        <taxon>Tetrahymena</taxon>
    </lineage>
</organism>
<dbReference type="eggNOG" id="ENOG502QZ9V">
    <property type="taxonomic scope" value="Eukaryota"/>
</dbReference>
<dbReference type="GeneID" id="7834284"/>
<dbReference type="EMDB" id="EMD-38787"/>
<dbReference type="GO" id="GO:0008168">
    <property type="term" value="F:methyltransferase activity"/>
    <property type="evidence" value="ECO:0007669"/>
    <property type="project" value="UniProtKB-KW"/>
</dbReference>
<dbReference type="EMBL" id="GG662802">
    <property type="protein sequence ID" value="EAR90090.2"/>
    <property type="molecule type" value="Genomic_DNA"/>
</dbReference>
<evidence type="ECO:0000313" key="2">
    <source>
        <dbReference type="Proteomes" id="UP000009168"/>
    </source>
</evidence>
<dbReference type="AlphaFoldDB" id="Q22XT1"/>
<keyword evidence="1" id="KW-0489">Methyltransferase</keyword>
<evidence type="ECO:0007829" key="4">
    <source>
        <dbReference type="PDB" id="8XYP"/>
    </source>
</evidence>
<dbReference type="EMDB" id="EMD-38786"/>
<evidence type="ECO:0007829" key="3">
    <source>
        <dbReference type="PDB" id="8XYL"/>
    </source>
</evidence>
<dbReference type="KEGG" id="tet:TTHERM_01005150"/>
<gene>
    <name evidence="1" type="ORF">TTHERM_01005150</name>
</gene>
<dbReference type="HOGENOM" id="CLU_1013574_0_0_1"/>
<dbReference type="EMDB" id="EMD-38782"/>
<dbReference type="PDB" id="8XYX">
    <property type="method" value="EM"/>
    <property type="resolution" value="2.80 A"/>
    <property type="chains" value="B=1-324"/>
</dbReference>
<keyword evidence="3 4" id="KW-0002">3D-structure</keyword>
<dbReference type="Proteomes" id="UP000009168">
    <property type="component" value="Unassembled WGS sequence"/>
</dbReference>
<dbReference type="EMDB" id="EMD-38780"/>
<proteinExistence type="evidence at protein level"/>
<dbReference type="OrthoDB" id="426718at2759"/>
<dbReference type="RefSeq" id="XP_001010335.2">
    <property type="nucleotide sequence ID" value="XM_001010335.2"/>
</dbReference>